<comment type="caution">
    <text evidence="1">The sequence shown here is derived from an EMBL/GenBank/DDBJ whole genome shotgun (WGS) entry which is preliminary data.</text>
</comment>
<keyword evidence="2" id="KW-1185">Reference proteome</keyword>
<evidence type="ECO:0000313" key="1">
    <source>
        <dbReference type="EMBL" id="KAI0040847.1"/>
    </source>
</evidence>
<reference evidence="1" key="1">
    <citation type="submission" date="2021-02" db="EMBL/GenBank/DDBJ databases">
        <authorList>
            <consortium name="DOE Joint Genome Institute"/>
            <person name="Ahrendt S."/>
            <person name="Looney B.P."/>
            <person name="Miyauchi S."/>
            <person name="Morin E."/>
            <person name="Drula E."/>
            <person name="Courty P.E."/>
            <person name="Chicoki N."/>
            <person name="Fauchery L."/>
            <person name="Kohler A."/>
            <person name="Kuo A."/>
            <person name="Labutti K."/>
            <person name="Pangilinan J."/>
            <person name="Lipzen A."/>
            <person name="Riley R."/>
            <person name="Andreopoulos W."/>
            <person name="He G."/>
            <person name="Johnson J."/>
            <person name="Barry K.W."/>
            <person name="Grigoriev I.V."/>
            <person name="Nagy L."/>
            <person name="Hibbett D."/>
            <person name="Henrissat B."/>
            <person name="Matheny P.B."/>
            <person name="Labbe J."/>
            <person name="Martin F."/>
        </authorList>
    </citation>
    <scope>NUCLEOTIDE SEQUENCE</scope>
    <source>
        <strain evidence="1">FP105234-sp</strain>
    </source>
</reference>
<protein>
    <submittedName>
        <fullName evidence="1">Uncharacterized protein</fullName>
    </submittedName>
</protein>
<proteinExistence type="predicted"/>
<reference evidence="1" key="2">
    <citation type="journal article" date="2022" name="New Phytol.">
        <title>Evolutionary transition to the ectomycorrhizal habit in the genomes of a hyperdiverse lineage of mushroom-forming fungi.</title>
        <authorList>
            <person name="Looney B."/>
            <person name="Miyauchi S."/>
            <person name="Morin E."/>
            <person name="Drula E."/>
            <person name="Courty P.E."/>
            <person name="Kohler A."/>
            <person name="Kuo A."/>
            <person name="LaButti K."/>
            <person name="Pangilinan J."/>
            <person name="Lipzen A."/>
            <person name="Riley R."/>
            <person name="Andreopoulos W."/>
            <person name="He G."/>
            <person name="Johnson J."/>
            <person name="Nolan M."/>
            <person name="Tritt A."/>
            <person name="Barry K.W."/>
            <person name="Grigoriev I.V."/>
            <person name="Nagy L.G."/>
            <person name="Hibbett D."/>
            <person name="Henrissat B."/>
            <person name="Matheny P.B."/>
            <person name="Labbe J."/>
            <person name="Martin F.M."/>
        </authorList>
    </citation>
    <scope>NUCLEOTIDE SEQUENCE</scope>
    <source>
        <strain evidence="1">FP105234-sp</strain>
    </source>
</reference>
<dbReference type="Proteomes" id="UP000814033">
    <property type="component" value="Unassembled WGS sequence"/>
</dbReference>
<name>A0ACB8RAF4_9AGAM</name>
<accession>A0ACB8RAF4</accession>
<evidence type="ECO:0000313" key="2">
    <source>
        <dbReference type="Proteomes" id="UP000814033"/>
    </source>
</evidence>
<sequence length="118" mass="12192">PPAPPIHTSPPSHQAPGRSRLMAHSYPPSPRTAPSTSSPPRPLPHIPVPPTHPSCSKSTPPRARGPSPPANPSAWCTHPGPCARASPCPPITRILAGDPQDGDQRNGVVPKAASSTRS</sequence>
<dbReference type="EMBL" id="MU276163">
    <property type="protein sequence ID" value="KAI0040847.1"/>
    <property type="molecule type" value="Genomic_DNA"/>
</dbReference>
<feature type="non-terminal residue" evidence="1">
    <location>
        <position position="1"/>
    </location>
</feature>
<gene>
    <name evidence="1" type="ORF">FA95DRAFT_1502232</name>
</gene>
<organism evidence="1 2">
    <name type="scientific">Auriscalpium vulgare</name>
    <dbReference type="NCBI Taxonomy" id="40419"/>
    <lineage>
        <taxon>Eukaryota</taxon>
        <taxon>Fungi</taxon>
        <taxon>Dikarya</taxon>
        <taxon>Basidiomycota</taxon>
        <taxon>Agaricomycotina</taxon>
        <taxon>Agaricomycetes</taxon>
        <taxon>Russulales</taxon>
        <taxon>Auriscalpiaceae</taxon>
        <taxon>Auriscalpium</taxon>
    </lineage>
</organism>